<dbReference type="PANTHER" id="PTHR45712">
    <property type="entry name" value="AGAP008170-PA"/>
    <property type="match status" value="1"/>
</dbReference>
<evidence type="ECO:0000256" key="3">
    <source>
        <dbReference type="ARBA" id="ARBA00022737"/>
    </source>
</evidence>
<proteinExistence type="predicted"/>
<dbReference type="InterPro" id="IPR003591">
    <property type="entry name" value="Leu-rich_rpt_typical-subtyp"/>
</dbReference>
<dbReference type="InterPro" id="IPR003598">
    <property type="entry name" value="Ig_sub2"/>
</dbReference>
<dbReference type="SMART" id="SM00082">
    <property type="entry name" value="LRRCT"/>
    <property type="match status" value="1"/>
</dbReference>
<dbReference type="Pfam" id="PF07679">
    <property type="entry name" value="I-set"/>
    <property type="match status" value="1"/>
</dbReference>
<evidence type="ECO:0000256" key="5">
    <source>
        <dbReference type="ARBA" id="ARBA00023180"/>
    </source>
</evidence>
<dbReference type="Gene3D" id="3.80.10.10">
    <property type="entry name" value="Ribonuclease Inhibitor"/>
    <property type="match status" value="3"/>
</dbReference>
<comment type="caution">
    <text evidence="7">The sequence shown here is derived from an EMBL/GenBank/DDBJ whole genome shotgun (WGS) entry which is preliminary data.</text>
</comment>
<dbReference type="AlphaFoldDB" id="A0A423SCN9"/>
<dbReference type="PANTHER" id="PTHR45712:SF22">
    <property type="entry name" value="INSULIN-LIKE GROWTH FACTOR-BINDING PROTEIN COMPLEX ACID LABILE SUBUNIT"/>
    <property type="match status" value="1"/>
</dbReference>
<dbReference type="GO" id="GO:0030154">
    <property type="term" value="P:cell differentiation"/>
    <property type="evidence" value="ECO:0007669"/>
    <property type="project" value="UniProtKB-ARBA"/>
</dbReference>
<dbReference type="SMART" id="SM00408">
    <property type="entry name" value="IGc2"/>
    <property type="match status" value="1"/>
</dbReference>
<keyword evidence="5" id="KW-0325">Glycoprotein</keyword>
<dbReference type="Gene3D" id="2.60.40.10">
    <property type="entry name" value="Immunoglobulins"/>
    <property type="match status" value="2"/>
</dbReference>
<dbReference type="InterPro" id="IPR001611">
    <property type="entry name" value="Leu-rich_rpt"/>
</dbReference>
<evidence type="ECO:0000256" key="2">
    <source>
        <dbReference type="ARBA" id="ARBA00022729"/>
    </source>
</evidence>
<dbReference type="STRING" id="6689.A0A423SCN9"/>
<protein>
    <submittedName>
        <fullName evidence="7">Putative leucine-rich transmembrane protein</fullName>
    </submittedName>
</protein>
<dbReference type="InterPro" id="IPR013783">
    <property type="entry name" value="Ig-like_fold"/>
</dbReference>
<evidence type="ECO:0000256" key="4">
    <source>
        <dbReference type="ARBA" id="ARBA00023157"/>
    </source>
</evidence>
<feature type="domain" description="Ig-like" evidence="6">
    <location>
        <begin position="443"/>
        <end position="534"/>
    </location>
</feature>
<keyword evidence="1" id="KW-0433">Leucine-rich repeat</keyword>
<dbReference type="PROSITE" id="PS50835">
    <property type="entry name" value="IG_LIKE"/>
    <property type="match status" value="1"/>
</dbReference>
<keyword evidence="8" id="KW-1185">Reference proteome</keyword>
<gene>
    <name evidence="7" type="ORF">C7M84_020253</name>
</gene>
<dbReference type="SMART" id="SM00365">
    <property type="entry name" value="LRR_SD22"/>
    <property type="match status" value="6"/>
</dbReference>
<dbReference type="SUPFAM" id="SSF48726">
    <property type="entry name" value="Immunoglobulin"/>
    <property type="match status" value="1"/>
</dbReference>
<dbReference type="PROSITE" id="PS51450">
    <property type="entry name" value="LRR"/>
    <property type="match status" value="4"/>
</dbReference>
<evidence type="ECO:0000313" key="7">
    <source>
        <dbReference type="EMBL" id="ROT61925.1"/>
    </source>
</evidence>
<dbReference type="Pfam" id="PF13855">
    <property type="entry name" value="LRR_8"/>
    <property type="match status" value="2"/>
</dbReference>
<evidence type="ECO:0000313" key="8">
    <source>
        <dbReference type="Proteomes" id="UP000283509"/>
    </source>
</evidence>
<keyword evidence="4" id="KW-1015">Disulfide bond</keyword>
<name>A0A423SCN9_PENVA</name>
<dbReference type="Proteomes" id="UP000283509">
    <property type="component" value="Unassembled WGS sequence"/>
</dbReference>
<dbReference type="InterPro" id="IPR026906">
    <property type="entry name" value="LRR_5"/>
</dbReference>
<dbReference type="InterPro" id="IPR003599">
    <property type="entry name" value="Ig_sub"/>
</dbReference>
<keyword evidence="2" id="KW-0732">Signal</keyword>
<dbReference type="OrthoDB" id="676979at2759"/>
<accession>A0A423SCN9</accession>
<dbReference type="InterPro" id="IPR050333">
    <property type="entry name" value="SLRP"/>
</dbReference>
<dbReference type="SMART" id="SM00369">
    <property type="entry name" value="LRR_TYP"/>
    <property type="match status" value="9"/>
</dbReference>
<sequence>MVTKRKFGVNLCSGLPLPVVVAVWAASFVGVALGNARSTSSNDVYNSTCLEGCTCGKLRSNHLHEELDTFDCSFNNMYAFPENLPQDLQVLSLRGNSIFSVLDNICKLTDLRELDLSGNRIKSIGRGRMFQNMTRLEYLSVGKNSISTIFHDNLMGLKSLVHLILSNNKINYIEDKAFIELSHLLTLDLEQNLLGSLYAEWFQGLGGLVALNLAHNRIHKIPASLFRDLVSLERLYLAGNRISAVDPRAFSGLMNLQHLTMENNLLSRIPTAAYQSLPSLLTLSLDQNPLVKIKPLDFSHLSVTKISLCQMPELEIIDSKGFYNLANISTIEITDNAKLAYVDPLAFMNVDTLRDLHLHNNNLRGLQKEMAAYLPEGVQVSLYENPLHCDCNMRWIQKLIRKGENASIVIMEPEHLVCHSPTSLAHKLLMNLVPTKLPKECLPMVLNLTQSQTVVGKVGERQVLECRALGSPRPQLRWILPDGSLVNSTLNEVRRRFFPPGTLVYYHLKPRDGGTYTCVAENSVGETRSSLTLNVTGIDIHLFPIRMSSTLVTLVWNGTERRAFPSYKIVFSQIDANGTDVGEKRSSTASPTRKTFTITGLHPASTYRFCIGYEDASGYWLQISCCVANTRGVEFMMQGKYRHRMYETPDKVGEDSNSVPLDNLYRPLLMGS</sequence>
<dbReference type="SUPFAM" id="SSF49265">
    <property type="entry name" value="Fibronectin type III"/>
    <property type="match status" value="1"/>
</dbReference>
<dbReference type="InterPro" id="IPR013098">
    <property type="entry name" value="Ig_I-set"/>
</dbReference>
<keyword evidence="7" id="KW-0812">Transmembrane</keyword>
<dbReference type="InterPro" id="IPR000483">
    <property type="entry name" value="Cys-rich_flank_reg_C"/>
</dbReference>
<keyword evidence="3" id="KW-0677">Repeat</keyword>
<dbReference type="InterPro" id="IPR007110">
    <property type="entry name" value="Ig-like_dom"/>
</dbReference>
<dbReference type="GO" id="GO:0009653">
    <property type="term" value="P:anatomical structure morphogenesis"/>
    <property type="evidence" value="ECO:0007669"/>
    <property type="project" value="UniProtKB-ARBA"/>
</dbReference>
<dbReference type="InterPro" id="IPR036179">
    <property type="entry name" value="Ig-like_dom_sf"/>
</dbReference>
<dbReference type="InterPro" id="IPR032675">
    <property type="entry name" value="LRR_dom_sf"/>
</dbReference>
<reference evidence="7 8" key="1">
    <citation type="submission" date="2018-04" db="EMBL/GenBank/DDBJ databases">
        <authorList>
            <person name="Zhang X."/>
            <person name="Yuan J."/>
            <person name="Li F."/>
            <person name="Xiang J."/>
        </authorList>
    </citation>
    <scope>NUCLEOTIDE SEQUENCE [LARGE SCALE GENOMIC DNA]</scope>
    <source>
        <tissue evidence="7">Muscle</tissue>
    </source>
</reference>
<reference evidence="7 8" key="2">
    <citation type="submission" date="2019-01" db="EMBL/GenBank/DDBJ databases">
        <title>The decoding of complex shrimp genome reveals the adaptation for benthos swimmer, frequently molting mechanism and breeding impact on genome.</title>
        <authorList>
            <person name="Sun Y."/>
            <person name="Gao Y."/>
            <person name="Yu Y."/>
        </authorList>
    </citation>
    <scope>NUCLEOTIDE SEQUENCE [LARGE SCALE GENOMIC DNA]</scope>
    <source>
        <tissue evidence="7">Muscle</tissue>
    </source>
</reference>
<evidence type="ECO:0000259" key="6">
    <source>
        <dbReference type="PROSITE" id="PS50835"/>
    </source>
</evidence>
<dbReference type="EMBL" id="QCYY01003917">
    <property type="protein sequence ID" value="ROT61925.1"/>
    <property type="molecule type" value="Genomic_DNA"/>
</dbReference>
<organism evidence="7 8">
    <name type="scientific">Penaeus vannamei</name>
    <name type="common">Whiteleg shrimp</name>
    <name type="synonym">Litopenaeus vannamei</name>
    <dbReference type="NCBI Taxonomy" id="6689"/>
    <lineage>
        <taxon>Eukaryota</taxon>
        <taxon>Metazoa</taxon>
        <taxon>Ecdysozoa</taxon>
        <taxon>Arthropoda</taxon>
        <taxon>Crustacea</taxon>
        <taxon>Multicrustacea</taxon>
        <taxon>Malacostraca</taxon>
        <taxon>Eumalacostraca</taxon>
        <taxon>Eucarida</taxon>
        <taxon>Decapoda</taxon>
        <taxon>Dendrobranchiata</taxon>
        <taxon>Penaeoidea</taxon>
        <taxon>Penaeidae</taxon>
        <taxon>Penaeus</taxon>
    </lineage>
</organism>
<dbReference type="InterPro" id="IPR003961">
    <property type="entry name" value="FN3_dom"/>
</dbReference>
<dbReference type="InterPro" id="IPR036116">
    <property type="entry name" value="FN3_sf"/>
</dbReference>
<dbReference type="SMART" id="SM00409">
    <property type="entry name" value="IG"/>
    <property type="match status" value="1"/>
</dbReference>
<keyword evidence="7" id="KW-0472">Membrane</keyword>
<dbReference type="SUPFAM" id="SSF52058">
    <property type="entry name" value="L domain-like"/>
    <property type="match status" value="1"/>
</dbReference>
<dbReference type="Pfam" id="PF13306">
    <property type="entry name" value="LRR_5"/>
    <property type="match status" value="1"/>
</dbReference>
<dbReference type="CDD" id="cd00063">
    <property type="entry name" value="FN3"/>
    <property type="match status" value="1"/>
</dbReference>
<evidence type="ECO:0000256" key="1">
    <source>
        <dbReference type="ARBA" id="ARBA00022614"/>
    </source>
</evidence>